<dbReference type="InterPro" id="IPR035897">
    <property type="entry name" value="Toll_tir_struct_dom_sf"/>
</dbReference>
<proteinExistence type="predicted"/>
<dbReference type="InterPro" id="IPR000157">
    <property type="entry name" value="TIR_dom"/>
</dbReference>
<feature type="transmembrane region" description="Helical" evidence="2">
    <location>
        <begin position="666"/>
        <end position="686"/>
    </location>
</feature>
<evidence type="ECO:0000313" key="4">
    <source>
        <dbReference type="EMBL" id="KAK9805198.1"/>
    </source>
</evidence>
<reference evidence="4 5" key="1">
    <citation type="journal article" date="2024" name="Nat. Commun.">
        <title>Phylogenomics reveals the evolutionary origins of lichenization in chlorophyte algae.</title>
        <authorList>
            <person name="Puginier C."/>
            <person name="Libourel C."/>
            <person name="Otte J."/>
            <person name="Skaloud P."/>
            <person name="Haon M."/>
            <person name="Grisel S."/>
            <person name="Petersen M."/>
            <person name="Berrin J.G."/>
            <person name="Delaux P.M."/>
            <person name="Dal Grande F."/>
            <person name="Keller J."/>
        </authorList>
    </citation>
    <scope>NUCLEOTIDE SEQUENCE [LARGE SCALE GENOMIC DNA]</scope>
    <source>
        <strain evidence="4 5">SAG 2043</strain>
    </source>
</reference>
<dbReference type="SMART" id="SM00255">
    <property type="entry name" value="TIR"/>
    <property type="match status" value="1"/>
</dbReference>
<evidence type="ECO:0000313" key="5">
    <source>
        <dbReference type="Proteomes" id="UP001489004"/>
    </source>
</evidence>
<dbReference type="AlphaFoldDB" id="A0AAW1P9W7"/>
<dbReference type="Pfam" id="PF13676">
    <property type="entry name" value="TIR_2"/>
    <property type="match status" value="2"/>
</dbReference>
<dbReference type="Gene3D" id="3.40.50.10140">
    <property type="entry name" value="Toll/interleukin-1 receptor homology (TIR) domain"/>
    <property type="match status" value="2"/>
</dbReference>
<keyword evidence="5" id="KW-1185">Reference proteome</keyword>
<dbReference type="Proteomes" id="UP001489004">
    <property type="component" value="Unassembled WGS sequence"/>
</dbReference>
<dbReference type="PROSITE" id="PS50104">
    <property type="entry name" value="TIR"/>
    <property type="match status" value="1"/>
</dbReference>
<keyword evidence="2" id="KW-0812">Transmembrane</keyword>
<dbReference type="EMBL" id="JALJOR010000016">
    <property type="protein sequence ID" value="KAK9805198.1"/>
    <property type="molecule type" value="Genomic_DNA"/>
</dbReference>
<comment type="caution">
    <text evidence="4">The sequence shown here is derived from an EMBL/GenBank/DDBJ whole genome shotgun (WGS) entry which is preliminary data.</text>
</comment>
<gene>
    <name evidence="4" type="ORF">WJX72_005417</name>
</gene>
<sequence>MQSPDVFICHAGAQKKEFVDSLRVLLQQYHRLDVVVSEDGLKFGDDAPRVTQQQLEAAAVAVVVLSPEFLTRKALLDEVRCILNQRRSNGDKQKICVVFHKVTVEQCSAMNAEGALTEYREDIRELCRFTCIREDKAGFYQGEGKSALAAELAHTLYANGQLPGGAYPVDLSLADTEAALADQVAAQLINQLGNMEGAGKLAASPTWASLVQWLNRNDHALLLVLENVEAVIEHQKEALRQLAERLAELCRFNALLLTIMSGLINGGRCSIEDALADAEQGGPLSLLEGARAGGALDDHQIRHADAWLLKHLSPREQEAIARLSLFRGSISLDNTLLMVGAPAESSPQLQEMLDRSAQSTYTVQALHRLQNALSWLYRGVLVDGRTSALLLTSLVVLLVALAGAWHLDAGVSQVVLYQRGPMPSTAGGAAFALDAPVQPGYWIAAYYPTEHDSGSLVECIEVELARVIDRSAIDVQSAVNASTAIYVHVLHSPADKITLWQLQQALRDDFERVFMTGGPGWQGGGEVYEVKQKGGVLSLSIFKRPPSVRDALYVIVPAGDGAKFMVIHGSNLLRHANLVYKWRIGNFGKLHVLDLVNKHSLEQLKLQKLVAEQDSIVTRPPEPPLMGSQPMYLELWQGQLPVGPPIPVSWPSLVEVLWMAVLQHKLAVLLALAMLPLIWVCLYKVWIGRNSQRSVEQPSLPGSPAPESRPAVGSPASSSAGAEKETWIFVCHAGPDNPTAEDLRRALNRDGLKLFVDQDDIPMGMAGDDVMSRAMAISQAAIILLSEDLLVDTALIAAVCKLVFNHLQRHAGVHHKGEYEPGASFQPQTPQTLQRRVADAVRSWKL</sequence>
<dbReference type="SUPFAM" id="SSF52200">
    <property type="entry name" value="Toll/Interleukin receptor TIR domain"/>
    <property type="match status" value="2"/>
</dbReference>
<accession>A0AAW1P9W7</accession>
<feature type="region of interest" description="Disordered" evidence="1">
    <location>
        <begin position="696"/>
        <end position="720"/>
    </location>
</feature>
<evidence type="ECO:0000256" key="1">
    <source>
        <dbReference type="SAM" id="MobiDB-lite"/>
    </source>
</evidence>
<protein>
    <recommendedName>
        <fullName evidence="3">TIR domain-containing protein</fullName>
    </recommendedName>
</protein>
<keyword evidence="2" id="KW-1133">Transmembrane helix</keyword>
<feature type="domain" description="TIR" evidence="3">
    <location>
        <begin position="2"/>
        <end position="156"/>
    </location>
</feature>
<name>A0AAW1P9W7_9CHLO</name>
<evidence type="ECO:0000259" key="3">
    <source>
        <dbReference type="PROSITE" id="PS50104"/>
    </source>
</evidence>
<dbReference type="GO" id="GO:0007165">
    <property type="term" value="P:signal transduction"/>
    <property type="evidence" value="ECO:0007669"/>
    <property type="project" value="InterPro"/>
</dbReference>
<keyword evidence="2" id="KW-0472">Membrane</keyword>
<feature type="compositionally biased region" description="Low complexity" evidence="1">
    <location>
        <begin position="710"/>
        <end position="720"/>
    </location>
</feature>
<evidence type="ECO:0000256" key="2">
    <source>
        <dbReference type="SAM" id="Phobius"/>
    </source>
</evidence>
<organism evidence="4 5">
    <name type="scientific">[Myrmecia] bisecta</name>
    <dbReference type="NCBI Taxonomy" id="41462"/>
    <lineage>
        <taxon>Eukaryota</taxon>
        <taxon>Viridiplantae</taxon>
        <taxon>Chlorophyta</taxon>
        <taxon>core chlorophytes</taxon>
        <taxon>Trebouxiophyceae</taxon>
        <taxon>Trebouxiales</taxon>
        <taxon>Trebouxiaceae</taxon>
        <taxon>Myrmecia</taxon>
    </lineage>
</organism>